<feature type="region of interest" description="Disordered" evidence="8">
    <location>
        <begin position="506"/>
        <end position="566"/>
    </location>
</feature>
<feature type="compositionally biased region" description="Basic residues" evidence="8">
    <location>
        <begin position="510"/>
        <end position="566"/>
    </location>
</feature>
<evidence type="ECO:0000256" key="4">
    <source>
        <dbReference type="ARBA" id="ARBA00022525"/>
    </source>
</evidence>
<name>A0A315XKA3_9EURY</name>
<dbReference type="InterPro" id="IPR003368">
    <property type="entry name" value="POMP_repeat"/>
</dbReference>
<gene>
    <name evidence="9" type="ORF">MBBTH_20030</name>
</gene>
<sequence>MDFRHYFIFFMFVMILLSFNNVYAEDNGTVLIEDTADDSIDQSLDACDEDLLTTYNIDGGKFSDIQDVLDKAKTGDIIRLSGKFTPSKSNTLINIDKSLTITSTDTATLDGKGISGIFNLKSSAKGSVISNLKFVNGYRFSASAIFINAKDITIKNCVFEDNVGSGNGGGAVATYWDQNVASGLTIKDSVFRRNVAPASSGAVAAFSTNFKIINCVFEENAAFNNVGRTAYEGALQVGMDNTYGLVSGCTFKNNYVISDDKSKPSYGGATGIRKGTVIENCYFEGNQADKGGAIYFFSQGTVNNCKFVDNTAKYGGAVYSGSSNSIIRECIFKGNVADNGGAIWLSNHNDMISYSNFSYNVADNGSAIYTIAELKVYDSNFNDNCAKSYKLLSKNVEVNRGETAEINAYLEYGDNYPGIYAVDTLKIDDEIINLNNGAQDQNITLTISNRHYASKTNSDGIAKFKIETQNLNPGTHEFTLKHEKSTISTNITSNYTLNVIKKNSSDVTKPLKKTAKKEKKQKKKPKKSSKKHKKKNKKIIKSSKHKKDKKKIVKSKKSKSSKKVKSIKKNSKIVFSKNLRFKSFKLTKNQQNNFLKWLSNGYKGIKSFLDTPLFTIPNYEKTLKSWGIGGTVIGVIIEFFLGINPKGEMTVGNHALNLLSLACGVGFYVRGAKLITRGLKLSKYLSKISSFVKSNKYLQKMGKFIKNVPNFINNVWKNIKNIPKLIKNKNVKKIIRSIANNKVVKTLRTNFKNGFNILKNAKNNLQRKYVQITRSFKEYSNNGIRFLQNKRKRIFNRINRIGSKFKKNLPKFNVIVSKVSSAVGWLSNPVKKVISNTFSWGLKRYTKNQRIIIKSKKIPKIIRYKSYKKSLIANSIKTYYYNPLRSVKSILFPDTKSIKKNVHKVIKHVNKYNPIKRFFKPKRRIVHRIHYRRVTRTPRRIVRYRPKIHNTIRRFARPVVNTVKQGVRHVGSALKRIFRFR</sequence>
<dbReference type="SMART" id="SM00710">
    <property type="entry name" value="PbH1"/>
    <property type="match status" value="4"/>
</dbReference>
<reference evidence="9 10" key="1">
    <citation type="submission" date="2017-03" db="EMBL/GenBank/DDBJ databases">
        <title>Genome sequence of Methanobrevibacter thaueri.</title>
        <authorList>
            <person name="Poehlein A."/>
            <person name="Seedorf H."/>
            <person name="Daniel R."/>
        </authorList>
    </citation>
    <scope>NUCLEOTIDE SEQUENCE [LARGE SCALE GENOMIC DNA]</scope>
    <source>
        <strain evidence="9 10">DSM 11995</strain>
    </source>
</reference>
<evidence type="ECO:0000256" key="5">
    <source>
        <dbReference type="ARBA" id="ARBA00022729"/>
    </source>
</evidence>
<evidence type="ECO:0000256" key="8">
    <source>
        <dbReference type="SAM" id="MobiDB-lite"/>
    </source>
</evidence>
<dbReference type="Pfam" id="PF02415">
    <property type="entry name" value="Chlam_PMP"/>
    <property type="match status" value="1"/>
</dbReference>
<evidence type="ECO:0008006" key="11">
    <source>
        <dbReference type="Google" id="ProtNLM"/>
    </source>
</evidence>
<organism evidence="9 10">
    <name type="scientific">Methanobrevibacter thaueri</name>
    <dbReference type="NCBI Taxonomy" id="190975"/>
    <lineage>
        <taxon>Archaea</taxon>
        <taxon>Methanobacteriati</taxon>
        <taxon>Methanobacteriota</taxon>
        <taxon>Methanomada group</taxon>
        <taxon>Methanobacteria</taxon>
        <taxon>Methanobacteriales</taxon>
        <taxon>Methanobacteriaceae</taxon>
        <taxon>Methanobrevibacter</taxon>
    </lineage>
</organism>
<accession>A0A315XKA3</accession>
<dbReference type="PANTHER" id="PTHR11319:SF35">
    <property type="entry name" value="OUTER MEMBRANE PROTEIN PMPC-RELATED"/>
    <property type="match status" value="1"/>
</dbReference>
<dbReference type="InterPro" id="IPR011050">
    <property type="entry name" value="Pectin_lyase_fold/virulence"/>
</dbReference>
<protein>
    <recommendedName>
        <fullName evidence="11">Right handed beta helix domain-containing protein</fullName>
    </recommendedName>
</protein>
<evidence type="ECO:0000256" key="7">
    <source>
        <dbReference type="ARBA" id="ARBA00023237"/>
    </source>
</evidence>
<dbReference type="RefSeq" id="WP_116592875.1">
    <property type="nucleotide sequence ID" value="NZ_MZGS01000028.1"/>
</dbReference>
<proteinExistence type="predicted"/>
<dbReference type="InterPro" id="IPR012334">
    <property type="entry name" value="Pectin_lyas_fold"/>
</dbReference>
<keyword evidence="5" id="KW-0732">Signal</keyword>
<dbReference type="EMBL" id="MZGS01000028">
    <property type="protein sequence ID" value="PWB85403.1"/>
    <property type="molecule type" value="Genomic_DNA"/>
</dbReference>
<dbReference type="Gene3D" id="2.160.20.10">
    <property type="entry name" value="Single-stranded right-handed beta-helix, Pectin lyase-like"/>
    <property type="match status" value="1"/>
</dbReference>
<dbReference type="Proteomes" id="UP000251717">
    <property type="component" value="Unassembled WGS sequence"/>
</dbReference>
<keyword evidence="7" id="KW-0998">Cell outer membrane</keyword>
<comment type="subcellular location">
    <subcellularLocation>
        <location evidence="1">Cell envelope</location>
    </subcellularLocation>
    <subcellularLocation>
        <location evidence="2">Cell outer membrane</location>
    </subcellularLocation>
    <subcellularLocation>
        <location evidence="3">Secreted</location>
    </subcellularLocation>
</comment>
<dbReference type="PANTHER" id="PTHR11319">
    <property type="entry name" value="G PROTEIN-COUPLED RECEPTOR-RELATED"/>
    <property type="match status" value="1"/>
</dbReference>
<keyword evidence="10" id="KW-1185">Reference proteome</keyword>
<evidence type="ECO:0000256" key="2">
    <source>
        <dbReference type="ARBA" id="ARBA00004442"/>
    </source>
</evidence>
<comment type="caution">
    <text evidence="9">The sequence shown here is derived from an EMBL/GenBank/DDBJ whole genome shotgun (WGS) entry which is preliminary data.</text>
</comment>
<evidence type="ECO:0000313" key="9">
    <source>
        <dbReference type="EMBL" id="PWB85403.1"/>
    </source>
</evidence>
<dbReference type="GO" id="GO:0005576">
    <property type="term" value="C:extracellular region"/>
    <property type="evidence" value="ECO:0007669"/>
    <property type="project" value="UniProtKB-SubCell"/>
</dbReference>
<dbReference type="InterPro" id="IPR006626">
    <property type="entry name" value="PbH1"/>
</dbReference>
<evidence type="ECO:0000256" key="6">
    <source>
        <dbReference type="ARBA" id="ARBA00023136"/>
    </source>
</evidence>
<dbReference type="AlphaFoldDB" id="A0A315XKA3"/>
<evidence type="ECO:0000256" key="1">
    <source>
        <dbReference type="ARBA" id="ARBA00004196"/>
    </source>
</evidence>
<evidence type="ECO:0000313" key="10">
    <source>
        <dbReference type="Proteomes" id="UP000251717"/>
    </source>
</evidence>
<dbReference type="SUPFAM" id="SSF51126">
    <property type="entry name" value="Pectin lyase-like"/>
    <property type="match status" value="1"/>
</dbReference>
<dbReference type="OrthoDB" id="78502at2157"/>
<keyword evidence="6" id="KW-0472">Membrane</keyword>
<keyword evidence="4" id="KW-0964">Secreted</keyword>
<evidence type="ECO:0000256" key="3">
    <source>
        <dbReference type="ARBA" id="ARBA00004613"/>
    </source>
</evidence>